<keyword evidence="1" id="KW-1133">Transmembrane helix</keyword>
<dbReference type="EMBL" id="BQXH01000020">
    <property type="protein sequence ID" value="GKS82166.1"/>
    <property type="molecule type" value="Genomic_DNA"/>
</dbReference>
<comment type="caution">
    <text evidence="2">The sequence shown here is derived from an EMBL/GenBank/DDBJ whole genome shotgun (WGS) entry which is preliminary data.</text>
</comment>
<organism evidence="2 3">
    <name type="scientific">Ligilactobacillus pabuli</name>
    <dbReference type="NCBI Taxonomy" id="2886039"/>
    <lineage>
        <taxon>Bacteria</taxon>
        <taxon>Bacillati</taxon>
        <taxon>Bacillota</taxon>
        <taxon>Bacilli</taxon>
        <taxon>Lactobacillales</taxon>
        <taxon>Lactobacillaceae</taxon>
        <taxon>Ligilactobacillus</taxon>
    </lineage>
</organism>
<name>A0ABQ5JP56_9LACO</name>
<gene>
    <name evidence="2" type="ORF">LPAF129_18520</name>
</gene>
<proteinExistence type="predicted"/>
<evidence type="ECO:0000313" key="2">
    <source>
        <dbReference type="EMBL" id="GKS82166.1"/>
    </source>
</evidence>
<evidence type="ECO:0000256" key="1">
    <source>
        <dbReference type="SAM" id="Phobius"/>
    </source>
</evidence>
<keyword evidence="1" id="KW-0472">Membrane</keyword>
<protein>
    <submittedName>
        <fullName evidence="2">Uncharacterized protein</fullName>
    </submittedName>
</protein>
<evidence type="ECO:0000313" key="3">
    <source>
        <dbReference type="Proteomes" id="UP001055149"/>
    </source>
</evidence>
<dbReference type="Proteomes" id="UP001055149">
    <property type="component" value="Unassembled WGS sequence"/>
</dbReference>
<keyword evidence="1" id="KW-0812">Transmembrane</keyword>
<accession>A0ABQ5JP56</accession>
<reference evidence="2" key="1">
    <citation type="journal article" date="2022" name="Int. J. Syst. Evol. Microbiol.">
        <title>A novel species of lactic acid bacteria, Ligilactobacillus pabuli sp. nov., isolated from alfalfa silage.</title>
        <authorList>
            <person name="Tohno M."/>
            <person name="Tanizawa Y."/>
            <person name="Sawada H."/>
            <person name="Sakamoto M."/>
            <person name="Ohkuma M."/>
            <person name="Kobayashi H."/>
        </authorList>
    </citation>
    <scope>NUCLEOTIDE SEQUENCE</scope>
    <source>
        <strain evidence="2">AF129</strain>
    </source>
</reference>
<feature type="transmembrane region" description="Helical" evidence="1">
    <location>
        <begin position="12"/>
        <end position="33"/>
    </location>
</feature>
<keyword evidence="3" id="KW-1185">Reference proteome</keyword>
<sequence>MDRKNKLKQYSQWFRALNFLVMIMVLLSLSTLFGKETTLHVALVGPEGVIGTLYS</sequence>